<dbReference type="RefSeq" id="WP_113823804.1">
    <property type="nucleotide sequence ID" value="NZ_QOCE01000032.1"/>
</dbReference>
<comment type="caution">
    <text evidence="2">The sequence shown here is derived from an EMBL/GenBank/DDBJ whole genome shotgun (WGS) entry which is preliminary data.</text>
</comment>
<dbReference type="InterPro" id="IPR027417">
    <property type="entry name" value="P-loop_NTPase"/>
</dbReference>
<reference evidence="2 3" key="1">
    <citation type="submission" date="2018-07" db="EMBL/GenBank/DDBJ databases">
        <title>Modular assembly of carbohydrate-degrading microbial communities in the ocean.</title>
        <authorList>
            <person name="Enke T.N."/>
            <person name="Datta M.S."/>
            <person name="Schwartzman J.A."/>
            <person name="Cermak N."/>
            <person name="Schmitz D.A."/>
            <person name="Barrere J."/>
            <person name="Cordero O.X."/>
        </authorList>
    </citation>
    <scope>NUCLEOTIDE SEQUENCE [LARGE SCALE GENOMIC DNA]</scope>
    <source>
        <strain evidence="2 3">C3M10</strain>
    </source>
</reference>
<gene>
    <name evidence="2" type="primary">addB</name>
    <name evidence="2" type="ORF">DS909_12535</name>
</gene>
<name>A0A366X173_9RHOB</name>
<dbReference type="InterPro" id="IPR011604">
    <property type="entry name" value="PDDEXK-like_dom_sf"/>
</dbReference>
<dbReference type="InterPro" id="IPR038726">
    <property type="entry name" value="PDDEXK_AddAB-type"/>
</dbReference>
<sequence>MFDPNPNARVFAVAPGVDFPRALVDGLRARTMHLPPEGMARVHLVINTKRMSRRIRQLFDEGPACLLPRLSMVTDLGTSGDMTRLPAAVPPLRRRLELTQLISRLLDQEPDLAARASLYDLADSLATLLDEMQGEGVLPEAIRQLDVSDMSGHWARAQKFINIAEHFLGSDDEALDVQARQRRVVENLIEHWQATPPDHPIILAGSTGSRGTTLMLMEAIARLPQGALILPGYDFDQPDTVWTELDEALLSEDHPQYRFRKLMTALDLTPDQIEPWVSTQAPAPARNRLVSLSLRPAPVTDAWMSEGPQLTDLPQAMENVTLVEASSPRDEALAIALRLREAAETGQTAALITPDRMLTRQVSAALDRWDILPDDSAGLPLQLSPPGRFLRHVAGLFVDRLTGESLLTLLKHPLCHGGGDRGNHLRHTRDLELDLRRNGPPFPDDQSLTSFAERREVTPHWLSWITTQFCDQTMTGELPLSAWVDHLRTVAEAISLGSQPETDGPLWEKNAGQKALNVLNTLTDEAQHGGNMTARDFADLLGALLAGEEVRDRDAPHERIMIWGTLEARVQGADLMILGGLNEGSWPEAASPDPWLNRQMRDQAGLLLPERRIGLSAHDYQQAIAAPEVWLTRATRSDDSETVASRWLNRLTNLLQGLPDQQGPDVLQDMRKRGQTWLDWAEVLEDAPRIAPAKRPSPRPPIPARPRQLSVTEIKRLIRDPYAIYAKHVLRLKPLDPLVQAPDALLRGIVIHEILETFIRDSLEDPSILNRHDFLTRSKDLLETHVPWPTARKLWLARIERITDAFIASEIERRKDGGPIAFESKLSLALDPLDFKLVGRADRLDLNSRGALRIYDYKTGAPPTPAQQSKFDKQLLIEAAMAEEGGFEGMDPMPVAQAVFIGVGGTFKEVPAPLDKEPPAKVWADLRTLIEAYFEPDQGFTSRRMLHMDTDIGDYDQLSRFGEWDRTADPMPEDLT</sequence>
<protein>
    <submittedName>
        <fullName evidence="2">Double-strand break repair protein AddB</fullName>
    </submittedName>
</protein>
<evidence type="ECO:0000313" key="3">
    <source>
        <dbReference type="Proteomes" id="UP000252706"/>
    </source>
</evidence>
<organism evidence="2 3">
    <name type="scientific">Phaeobacter gallaeciensis</name>
    <dbReference type="NCBI Taxonomy" id="60890"/>
    <lineage>
        <taxon>Bacteria</taxon>
        <taxon>Pseudomonadati</taxon>
        <taxon>Pseudomonadota</taxon>
        <taxon>Alphaproteobacteria</taxon>
        <taxon>Rhodobacterales</taxon>
        <taxon>Roseobacteraceae</taxon>
        <taxon>Phaeobacter</taxon>
    </lineage>
</organism>
<dbReference type="EMBL" id="QOCE01000032">
    <property type="protein sequence ID" value="RBW54208.1"/>
    <property type="molecule type" value="Genomic_DNA"/>
</dbReference>
<evidence type="ECO:0000259" key="1">
    <source>
        <dbReference type="Pfam" id="PF12705"/>
    </source>
</evidence>
<dbReference type="Pfam" id="PF12705">
    <property type="entry name" value="PDDEXK_1"/>
    <property type="match status" value="1"/>
</dbReference>
<dbReference type="Gene3D" id="3.90.320.10">
    <property type="match status" value="1"/>
</dbReference>
<dbReference type="Proteomes" id="UP000252706">
    <property type="component" value="Unassembled WGS sequence"/>
</dbReference>
<proteinExistence type="predicted"/>
<dbReference type="AlphaFoldDB" id="A0A366X173"/>
<dbReference type="OrthoDB" id="9780606at2"/>
<evidence type="ECO:0000313" key="2">
    <source>
        <dbReference type="EMBL" id="RBW54208.1"/>
    </source>
</evidence>
<accession>A0A366X173</accession>
<feature type="domain" description="PD-(D/E)XK endonuclease-like" evidence="1">
    <location>
        <begin position="708"/>
        <end position="934"/>
    </location>
</feature>
<dbReference type="NCBIfam" id="TIGR02786">
    <property type="entry name" value="addB_alphas"/>
    <property type="match status" value="1"/>
</dbReference>
<dbReference type="SUPFAM" id="SSF52540">
    <property type="entry name" value="P-loop containing nucleoside triphosphate hydrolases"/>
    <property type="match status" value="1"/>
</dbReference>
<dbReference type="InterPro" id="IPR014153">
    <property type="entry name" value="Ds_break_AddB"/>
</dbReference>